<gene>
    <name evidence="1" type="ORF">QRX50_18625</name>
</gene>
<dbReference type="Proteomes" id="UP001236014">
    <property type="component" value="Chromosome"/>
</dbReference>
<organism evidence="1 2">
    <name type="scientific">Amycolatopsis carbonis</name>
    <dbReference type="NCBI Taxonomy" id="715471"/>
    <lineage>
        <taxon>Bacteria</taxon>
        <taxon>Bacillati</taxon>
        <taxon>Actinomycetota</taxon>
        <taxon>Actinomycetes</taxon>
        <taxon>Pseudonocardiales</taxon>
        <taxon>Pseudonocardiaceae</taxon>
        <taxon>Amycolatopsis</taxon>
    </lineage>
</organism>
<name>A0A9Y2MZI6_9PSEU</name>
<keyword evidence="2" id="KW-1185">Reference proteome</keyword>
<sequence length="132" mass="14514">MLRALLVRHPRPDLEGWRAIGEPAERITYALKQLYAFYSEVEPMLVNALRDAVEMPAVERALGSMSAFLEDATSLLSAGWSPARGRKRFVVAAVRHALAFDTWRSLVREAGLSTNDAAKLMATMVAAAKTTP</sequence>
<dbReference type="KEGG" id="acab:QRX50_18625"/>
<evidence type="ECO:0000313" key="1">
    <source>
        <dbReference type="EMBL" id="WIX82643.1"/>
    </source>
</evidence>
<dbReference type="RefSeq" id="WP_285973208.1">
    <property type="nucleotide sequence ID" value="NZ_CP127294.1"/>
</dbReference>
<proteinExistence type="predicted"/>
<evidence type="ECO:0000313" key="2">
    <source>
        <dbReference type="Proteomes" id="UP001236014"/>
    </source>
</evidence>
<accession>A0A9Y2MZI6</accession>
<dbReference type="AlphaFoldDB" id="A0A9Y2MZI6"/>
<dbReference type="EMBL" id="CP127294">
    <property type="protein sequence ID" value="WIX82643.1"/>
    <property type="molecule type" value="Genomic_DNA"/>
</dbReference>
<reference evidence="1 2" key="1">
    <citation type="submission" date="2023-06" db="EMBL/GenBank/DDBJ databases">
        <authorList>
            <person name="Oyuntsetseg B."/>
            <person name="Kim S.B."/>
        </authorList>
    </citation>
    <scope>NUCLEOTIDE SEQUENCE [LARGE SCALE GENOMIC DNA]</scope>
    <source>
        <strain evidence="1 2">2-15</strain>
    </source>
</reference>
<protein>
    <submittedName>
        <fullName evidence="1">Uncharacterized protein</fullName>
    </submittedName>
</protein>